<dbReference type="AlphaFoldDB" id="A0A7C4R4V3"/>
<name>A0A7C4R4V3_UNCC3</name>
<sequence>MNYKIINYNEKYKKETAEMIEDFQKYLIQIDTWNVFKLEKNYGKKQLNFLLNSVKENKGKGGFFW</sequence>
<proteinExistence type="predicted"/>
<protein>
    <submittedName>
        <fullName evidence="1">Uncharacterized protein</fullName>
    </submittedName>
</protein>
<evidence type="ECO:0000313" key="1">
    <source>
        <dbReference type="EMBL" id="HGT70978.1"/>
    </source>
</evidence>
<organism evidence="1">
    <name type="scientific">candidate division CPR3 bacterium</name>
    <dbReference type="NCBI Taxonomy" id="2268181"/>
    <lineage>
        <taxon>Bacteria</taxon>
        <taxon>Bacteria division CPR3</taxon>
    </lineage>
</organism>
<comment type="caution">
    <text evidence="1">The sequence shown here is derived from an EMBL/GenBank/DDBJ whole genome shotgun (WGS) entry which is preliminary data.</text>
</comment>
<gene>
    <name evidence="1" type="ORF">ENT43_01830</name>
</gene>
<dbReference type="EMBL" id="DSYQ01000007">
    <property type="protein sequence ID" value="HGT70978.1"/>
    <property type="molecule type" value="Genomic_DNA"/>
</dbReference>
<reference evidence="1" key="1">
    <citation type="journal article" date="2020" name="mSystems">
        <title>Genome- and Community-Level Interaction Insights into Carbon Utilization and Element Cycling Functions of Hydrothermarchaeota in Hydrothermal Sediment.</title>
        <authorList>
            <person name="Zhou Z."/>
            <person name="Liu Y."/>
            <person name="Xu W."/>
            <person name="Pan J."/>
            <person name="Luo Z.H."/>
            <person name="Li M."/>
        </authorList>
    </citation>
    <scope>NUCLEOTIDE SEQUENCE [LARGE SCALE GENOMIC DNA]</scope>
    <source>
        <strain evidence="1">SpSt-579</strain>
    </source>
</reference>
<accession>A0A7C4R4V3</accession>